<gene>
    <name evidence="1" type="ORF">LCGC14_1225210</name>
</gene>
<accession>A0A0F9PEM1</accession>
<name>A0A0F9PEM1_9ZZZZ</name>
<organism evidence="1">
    <name type="scientific">marine sediment metagenome</name>
    <dbReference type="NCBI Taxonomy" id="412755"/>
    <lineage>
        <taxon>unclassified sequences</taxon>
        <taxon>metagenomes</taxon>
        <taxon>ecological metagenomes</taxon>
    </lineage>
</organism>
<protein>
    <submittedName>
        <fullName evidence="1">Uncharacterized protein</fullName>
    </submittedName>
</protein>
<sequence>MAKIKLGPVVAQASGSVAGTVFSRNRGGTYMRTRAIPTDPNTVDQQNVRAILATQSQGWADRTAAERAAWENWATQNPVTDVLGAAIVLSGHQAYVRLNSRLDFLDQTLLTAPPIINAPLALDTVVQDGDIGLGDVTLTFTATPLAAGVVLWIQAAVVNSPGITYIRNLLRFVGSSAAAQASPFDDQTLIEAKFGALIVGQTLHARVSTFDVATGLLSVGLESRVVITTT</sequence>
<evidence type="ECO:0000313" key="1">
    <source>
        <dbReference type="EMBL" id="KKM91777.1"/>
    </source>
</evidence>
<proteinExistence type="predicted"/>
<comment type="caution">
    <text evidence="1">The sequence shown here is derived from an EMBL/GenBank/DDBJ whole genome shotgun (WGS) entry which is preliminary data.</text>
</comment>
<dbReference type="AlphaFoldDB" id="A0A0F9PEM1"/>
<dbReference type="EMBL" id="LAZR01006489">
    <property type="protein sequence ID" value="KKM91777.1"/>
    <property type="molecule type" value="Genomic_DNA"/>
</dbReference>
<reference evidence="1" key="1">
    <citation type="journal article" date="2015" name="Nature">
        <title>Complex archaea that bridge the gap between prokaryotes and eukaryotes.</title>
        <authorList>
            <person name="Spang A."/>
            <person name="Saw J.H."/>
            <person name="Jorgensen S.L."/>
            <person name="Zaremba-Niedzwiedzka K."/>
            <person name="Martijn J."/>
            <person name="Lind A.E."/>
            <person name="van Eijk R."/>
            <person name="Schleper C."/>
            <person name="Guy L."/>
            <person name="Ettema T.J."/>
        </authorList>
    </citation>
    <scope>NUCLEOTIDE SEQUENCE</scope>
</reference>